<sequence length="120" mass="14655">MDFYLIKECFKYFLIVFVIFVFIVGVLDAIITCLYHFKLISIFKSKRKQNLPMSYYVDEFEIEDDFLRWLRHSYSIDDTVNDILTDKFFYNKYFRKAGFSQSQIDEFNSLFDKKNMEVLH</sequence>
<name>A0A559KJ05_9MOLU</name>
<proteinExistence type="predicted"/>
<keyword evidence="1" id="KW-0812">Transmembrane</keyword>
<dbReference type="AlphaFoldDB" id="A0A559KJ05"/>
<reference evidence="2 3" key="1">
    <citation type="submission" date="2019-06" db="EMBL/GenBank/DDBJ databases">
        <title>Draft Genome Sequence of Candidatus Phytoplasma pini-Related Strain MDPP: A Resource for Comparative Genomics of Gymnosperm-infecting Phytoplasmas.</title>
        <authorList>
            <person name="Cai W."/>
            <person name="Costanzo S."/>
            <person name="Shao J."/>
            <person name="Zhao Y."/>
            <person name="Davis R."/>
        </authorList>
    </citation>
    <scope>NUCLEOTIDE SEQUENCE [LARGE SCALE GENOMIC DNA]</scope>
    <source>
        <strain evidence="2 3">MDPP</strain>
    </source>
</reference>
<evidence type="ECO:0000313" key="3">
    <source>
        <dbReference type="Proteomes" id="UP000320078"/>
    </source>
</evidence>
<dbReference type="Proteomes" id="UP000320078">
    <property type="component" value="Unassembled WGS sequence"/>
</dbReference>
<accession>A0A559KJ05</accession>
<keyword evidence="3" id="KW-1185">Reference proteome</keyword>
<comment type="caution">
    <text evidence="2">The sequence shown here is derived from an EMBL/GenBank/DDBJ whole genome shotgun (WGS) entry which is preliminary data.</text>
</comment>
<keyword evidence="1" id="KW-0472">Membrane</keyword>
<evidence type="ECO:0000313" key="2">
    <source>
        <dbReference type="EMBL" id="TVY12089.1"/>
    </source>
</evidence>
<dbReference type="RefSeq" id="WP_144658564.1">
    <property type="nucleotide sequence ID" value="NZ_VIAE01000014.1"/>
</dbReference>
<feature type="transmembrane region" description="Helical" evidence="1">
    <location>
        <begin position="12"/>
        <end position="37"/>
    </location>
</feature>
<evidence type="ECO:0000256" key="1">
    <source>
        <dbReference type="SAM" id="Phobius"/>
    </source>
</evidence>
<dbReference type="EMBL" id="VIAE01000014">
    <property type="protein sequence ID" value="TVY12089.1"/>
    <property type="molecule type" value="Genomic_DNA"/>
</dbReference>
<keyword evidence="1" id="KW-1133">Transmembrane helix</keyword>
<organism evidence="2 3">
    <name type="scientific">Candidatus Phytoplasma pini</name>
    <dbReference type="NCBI Taxonomy" id="267362"/>
    <lineage>
        <taxon>Bacteria</taxon>
        <taxon>Bacillati</taxon>
        <taxon>Mycoplasmatota</taxon>
        <taxon>Mollicutes</taxon>
        <taxon>Acholeplasmatales</taxon>
        <taxon>Acholeplasmataceae</taxon>
        <taxon>Candidatus Phytoplasma</taxon>
    </lineage>
</organism>
<protein>
    <submittedName>
        <fullName evidence="2">Uncharacterized protein</fullName>
    </submittedName>
</protein>
<gene>
    <name evidence="2" type="ORF">MDPP_00376</name>
</gene>